<sequence>MRNKVAARLKPFLEMNPEELGQEIAKLSPQDLGELRDLFNTFVKELDEKVLNRSKEVTNERILVMMGEQLASVKTVQKQFNLAFNKRHLNKVHR</sequence>
<evidence type="ECO:0000313" key="1">
    <source>
        <dbReference type="EMBL" id="PKM87411.1"/>
    </source>
</evidence>
<organism evidence="1 2">
    <name type="scientific">Candidatus Falkowbacteria bacterium HGW-Falkowbacteria-2</name>
    <dbReference type="NCBI Taxonomy" id="2013769"/>
    <lineage>
        <taxon>Bacteria</taxon>
        <taxon>Candidatus Falkowiibacteriota</taxon>
    </lineage>
</organism>
<dbReference type="EMBL" id="PHAH01000045">
    <property type="protein sequence ID" value="PKM87411.1"/>
    <property type="molecule type" value="Genomic_DNA"/>
</dbReference>
<dbReference type="AlphaFoldDB" id="A0A2N2DY85"/>
<dbReference type="Proteomes" id="UP000233325">
    <property type="component" value="Unassembled WGS sequence"/>
</dbReference>
<gene>
    <name evidence="1" type="ORF">CVU83_03055</name>
</gene>
<protein>
    <submittedName>
        <fullName evidence="1">Uncharacterized protein</fullName>
    </submittedName>
</protein>
<proteinExistence type="predicted"/>
<reference evidence="1 2" key="1">
    <citation type="journal article" date="2017" name="ISME J.">
        <title>Potential for microbial H2 and metal transformations associated with novel bacteria and archaea in deep terrestrial subsurface sediments.</title>
        <authorList>
            <person name="Hernsdorf A.W."/>
            <person name="Amano Y."/>
            <person name="Miyakawa K."/>
            <person name="Ise K."/>
            <person name="Suzuki Y."/>
            <person name="Anantharaman K."/>
            <person name="Probst A."/>
            <person name="Burstein D."/>
            <person name="Thomas B.C."/>
            <person name="Banfield J.F."/>
        </authorList>
    </citation>
    <scope>NUCLEOTIDE SEQUENCE [LARGE SCALE GENOMIC DNA]</scope>
    <source>
        <strain evidence="1">HGW-Falkowbacteria-2</strain>
    </source>
</reference>
<evidence type="ECO:0000313" key="2">
    <source>
        <dbReference type="Proteomes" id="UP000233325"/>
    </source>
</evidence>
<comment type="caution">
    <text evidence="1">The sequence shown here is derived from an EMBL/GenBank/DDBJ whole genome shotgun (WGS) entry which is preliminary data.</text>
</comment>
<accession>A0A2N2DY85</accession>
<name>A0A2N2DY85_9BACT</name>